<comment type="caution">
    <text evidence="2">The sequence shown here is derived from an EMBL/GenBank/DDBJ whole genome shotgun (WGS) entry which is preliminary data.</text>
</comment>
<gene>
    <name evidence="2" type="ORF">GCK32_007858</name>
</gene>
<dbReference type="Proteomes" id="UP001331761">
    <property type="component" value="Unassembled WGS sequence"/>
</dbReference>
<evidence type="ECO:0000313" key="2">
    <source>
        <dbReference type="EMBL" id="KAK5983016.1"/>
    </source>
</evidence>
<dbReference type="PANTHER" id="PTHR31967">
    <property type="entry name" value="GROUNDHOG (HEDGEHOG-LIKE FAMILY)-RELATED"/>
    <property type="match status" value="1"/>
</dbReference>
<dbReference type="AlphaFoldDB" id="A0AAN8FMP6"/>
<sequence>MGEVRTEQKFNRTFETVVAYDDFAQKVHFSSDLICKVELGGRYMLAYATARGVQEPQLPPIYGKPQAGPVTEGAHAISRKYAIVI</sequence>
<protein>
    <submittedName>
        <fullName evidence="2">Ground domain-containing protein</fullName>
    </submittedName>
</protein>
<organism evidence="2 3">
    <name type="scientific">Trichostrongylus colubriformis</name>
    <name type="common">Black scour worm</name>
    <dbReference type="NCBI Taxonomy" id="6319"/>
    <lineage>
        <taxon>Eukaryota</taxon>
        <taxon>Metazoa</taxon>
        <taxon>Ecdysozoa</taxon>
        <taxon>Nematoda</taxon>
        <taxon>Chromadorea</taxon>
        <taxon>Rhabditida</taxon>
        <taxon>Rhabditina</taxon>
        <taxon>Rhabditomorpha</taxon>
        <taxon>Strongyloidea</taxon>
        <taxon>Trichostrongylidae</taxon>
        <taxon>Trichostrongylus</taxon>
    </lineage>
</organism>
<feature type="domain" description="Ground-like" evidence="1">
    <location>
        <begin position="6"/>
        <end position="47"/>
    </location>
</feature>
<dbReference type="PANTHER" id="PTHR31967:SF14">
    <property type="entry name" value="GROUND-LIKE DOMAIN-CONTAINING PROTEIN"/>
    <property type="match status" value="1"/>
</dbReference>
<name>A0AAN8FMP6_TRICO</name>
<proteinExistence type="predicted"/>
<dbReference type="Pfam" id="PF04155">
    <property type="entry name" value="Ground-like"/>
    <property type="match status" value="1"/>
</dbReference>
<keyword evidence="3" id="KW-1185">Reference proteome</keyword>
<evidence type="ECO:0000313" key="3">
    <source>
        <dbReference type="Proteomes" id="UP001331761"/>
    </source>
</evidence>
<accession>A0AAN8FMP6</accession>
<dbReference type="EMBL" id="WIXE01004475">
    <property type="protein sequence ID" value="KAK5983016.1"/>
    <property type="molecule type" value="Genomic_DNA"/>
</dbReference>
<evidence type="ECO:0000259" key="1">
    <source>
        <dbReference type="Pfam" id="PF04155"/>
    </source>
</evidence>
<reference evidence="2 3" key="1">
    <citation type="submission" date="2019-10" db="EMBL/GenBank/DDBJ databases">
        <title>Assembly and Annotation for the nematode Trichostrongylus colubriformis.</title>
        <authorList>
            <person name="Martin J."/>
        </authorList>
    </citation>
    <scope>NUCLEOTIDE SEQUENCE [LARGE SCALE GENOMIC DNA]</scope>
    <source>
        <strain evidence="2">G859</strain>
        <tissue evidence="2">Whole worm</tissue>
    </source>
</reference>
<dbReference type="InterPro" id="IPR007284">
    <property type="entry name" value="Ground-like_dom"/>
</dbReference>